<dbReference type="EMBL" id="DF973307">
    <property type="protein sequence ID" value="GAU25279.1"/>
    <property type="molecule type" value="Genomic_DNA"/>
</dbReference>
<dbReference type="PROSITE" id="PS50071">
    <property type="entry name" value="HOMEOBOX_2"/>
    <property type="match status" value="1"/>
</dbReference>
<evidence type="ECO:0000259" key="12">
    <source>
        <dbReference type="PROSITE" id="PS50071"/>
    </source>
</evidence>
<evidence type="ECO:0000256" key="8">
    <source>
        <dbReference type="ARBA" id="ARBA00024040"/>
    </source>
</evidence>
<dbReference type="GO" id="GO:0003700">
    <property type="term" value="F:DNA-binding transcription factor activity"/>
    <property type="evidence" value="ECO:0007669"/>
    <property type="project" value="InterPro"/>
</dbReference>
<feature type="region of interest" description="Disordered" evidence="11">
    <location>
        <begin position="1"/>
        <end position="37"/>
    </location>
</feature>
<comment type="subcellular location">
    <subcellularLocation>
        <location evidence="1 9 10">Nucleus</location>
    </subcellularLocation>
</comment>
<dbReference type="CDD" id="cd00086">
    <property type="entry name" value="homeodomain"/>
    <property type="match status" value="1"/>
</dbReference>
<dbReference type="SMART" id="SM00389">
    <property type="entry name" value="HOX"/>
    <property type="match status" value="1"/>
</dbReference>
<sequence>MDSSKKRWTNVFKNDNIQSSQHGINSSGGDDEEKPVKPKFRWYPTKEQFRILESIFNSGMTNPSSGEIKRICAQLQEFGPIGESNVFYWFQNHKSRIKAKHKQRLPYNRRSPKIIKKSAVSSSSSSSYDHQNAPPNELMAPPNNEFFAMNQNQVGAFYTPTQTDFQLPTTTPPFFSDQLLNMIQPAVPQQENDILPLNQNQVPTQTDLLQLPRAPFFSNELLNVIQPAVPQQIVDVPDLLNHEDFMNYWNGIQMNVQHDQGNNQDQVASMNMLQQEEQPQMNFGVSSNLSNHDSTDLAPLPPITIDAPVVNPFPNTQFQDGVVLADSFFQPVPIDEWGVTLQPLQNGASYFLVLVQ</sequence>
<keyword evidence="7 9" id="KW-0539">Nucleus</keyword>
<dbReference type="SUPFAM" id="SSF46689">
    <property type="entry name" value="Homeodomain-like"/>
    <property type="match status" value="1"/>
</dbReference>
<dbReference type="Proteomes" id="UP000242715">
    <property type="component" value="Unassembled WGS sequence"/>
</dbReference>
<keyword evidence="4 9" id="KW-0238">DNA-binding</keyword>
<name>A0A2Z6N1H1_TRISU</name>
<comment type="similarity">
    <text evidence="8">Belongs to the WUS homeobox family.</text>
</comment>
<evidence type="ECO:0000256" key="1">
    <source>
        <dbReference type="ARBA" id="ARBA00004123"/>
    </source>
</evidence>
<feature type="compositionally biased region" description="Polar residues" evidence="11">
    <location>
        <begin position="11"/>
        <end position="28"/>
    </location>
</feature>
<evidence type="ECO:0000256" key="3">
    <source>
        <dbReference type="ARBA" id="ARBA00023015"/>
    </source>
</evidence>
<keyword evidence="6" id="KW-0804">Transcription</keyword>
<evidence type="ECO:0000256" key="6">
    <source>
        <dbReference type="ARBA" id="ARBA00023163"/>
    </source>
</evidence>
<dbReference type="InterPro" id="IPR009057">
    <property type="entry name" value="Homeodomain-like_sf"/>
</dbReference>
<dbReference type="PANTHER" id="PTHR47288">
    <property type="entry name" value="WUSCHEL-RELATED HOMEOBOX 9"/>
    <property type="match status" value="1"/>
</dbReference>
<gene>
    <name evidence="13" type="ORF">TSUD_17920</name>
</gene>
<feature type="DNA-binding region" description="Homeobox" evidence="9">
    <location>
        <begin position="37"/>
        <end position="101"/>
    </location>
</feature>
<keyword evidence="2" id="KW-0217">Developmental protein</keyword>
<proteinExistence type="inferred from homology"/>
<dbReference type="PANTHER" id="PTHR47288:SF1">
    <property type="entry name" value="WUSCHEL-RELATED HOMEOBOX 9"/>
    <property type="match status" value="1"/>
</dbReference>
<evidence type="ECO:0000256" key="11">
    <source>
        <dbReference type="SAM" id="MobiDB-lite"/>
    </source>
</evidence>
<dbReference type="GO" id="GO:0003677">
    <property type="term" value="F:DNA binding"/>
    <property type="evidence" value="ECO:0007669"/>
    <property type="project" value="UniProtKB-UniRule"/>
</dbReference>
<dbReference type="GO" id="GO:0050793">
    <property type="term" value="P:regulation of developmental process"/>
    <property type="evidence" value="ECO:0007669"/>
    <property type="project" value="InterPro"/>
</dbReference>
<evidence type="ECO:0000256" key="2">
    <source>
        <dbReference type="ARBA" id="ARBA00022473"/>
    </source>
</evidence>
<organism evidence="13 14">
    <name type="scientific">Trifolium subterraneum</name>
    <name type="common">Subterranean clover</name>
    <dbReference type="NCBI Taxonomy" id="3900"/>
    <lineage>
        <taxon>Eukaryota</taxon>
        <taxon>Viridiplantae</taxon>
        <taxon>Streptophyta</taxon>
        <taxon>Embryophyta</taxon>
        <taxon>Tracheophyta</taxon>
        <taxon>Spermatophyta</taxon>
        <taxon>Magnoliopsida</taxon>
        <taxon>eudicotyledons</taxon>
        <taxon>Gunneridae</taxon>
        <taxon>Pentapetalae</taxon>
        <taxon>rosids</taxon>
        <taxon>fabids</taxon>
        <taxon>Fabales</taxon>
        <taxon>Fabaceae</taxon>
        <taxon>Papilionoideae</taxon>
        <taxon>50 kb inversion clade</taxon>
        <taxon>NPAAA clade</taxon>
        <taxon>Hologalegina</taxon>
        <taxon>IRL clade</taxon>
        <taxon>Trifolieae</taxon>
        <taxon>Trifolium</taxon>
    </lineage>
</organism>
<dbReference type="OrthoDB" id="1935198at2759"/>
<evidence type="ECO:0000256" key="10">
    <source>
        <dbReference type="RuleBase" id="RU000682"/>
    </source>
</evidence>
<dbReference type="Pfam" id="PF00046">
    <property type="entry name" value="Homeodomain"/>
    <property type="match status" value="1"/>
</dbReference>
<evidence type="ECO:0000256" key="9">
    <source>
        <dbReference type="PROSITE-ProRule" id="PRU00108"/>
    </source>
</evidence>
<dbReference type="Gene3D" id="1.10.10.60">
    <property type="entry name" value="Homeodomain-like"/>
    <property type="match status" value="1"/>
</dbReference>
<evidence type="ECO:0000256" key="5">
    <source>
        <dbReference type="ARBA" id="ARBA00023155"/>
    </source>
</evidence>
<reference evidence="14" key="1">
    <citation type="journal article" date="2017" name="Front. Plant Sci.">
        <title>Climate Clever Clovers: New Paradigm to Reduce the Environmental Footprint of Ruminants by Breeding Low Methanogenic Forages Utilizing Haplotype Variation.</title>
        <authorList>
            <person name="Kaur P."/>
            <person name="Appels R."/>
            <person name="Bayer P.E."/>
            <person name="Keeble-Gagnere G."/>
            <person name="Wang J."/>
            <person name="Hirakawa H."/>
            <person name="Shirasawa K."/>
            <person name="Vercoe P."/>
            <person name="Stefanova K."/>
            <person name="Durmic Z."/>
            <person name="Nichols P."/>
            <person name="Revell C."/>
            <person name="Isobe S.N."/>
            <person name="Edwards D."/>
            <person name="Erskine W."/>
        </authorList>
    </citation>
    <scope>NUCLEOTIDE SEQUENCE [LARGE SCALE GENOMIC DNA]</scope>
    <source>
        <strain evidence="14">cv. Daliak</strain>
    </source>
</reference>
<evidence type="ECO:0000313" key="14">
    <source>
        <dbReference type="Proteomes" id="UP000242715"/>
    </source>
</evidence>
<evidence type="ECO:0000256" key="4">
    <source>
        <dbReference type="ARBA" id="ARBA00023125"/>
    </source>
</evidence>
<dbReference type="GO" id="GO:0005634">
    <property type="term" value="C:nucleus"/>
    <property type="evidence" value="ECO:0007669"/>
    <property type="project" value="UniProtKB-SubCell"/>
</dbReference>
<dbReference type="InterPro" id="IPR044557">
    <property type="entry name" value="WOX8/9-like"/>
</dbReference>
<keyword evidence="5 9" id="KW-0371">Homeobox</keyword>
<accession>A0A2Z6N1H1</accession>
<keyword evidence="3" id="KW-0805">Transcription regulation</keyword>
<dbReference type="InterPro" id="IPR001356">
    <property type="entry name" value="HD"/>
</dbReference>
<feature type="domain" description="Homeobox" evidence="12">
    <location>
        <begin position="35"/>
        <end position="100"/>
    </location>
</feature>
<dbReference type="AlphaFoldDB" id="A0A2Z6N1H1"/>
<evidence type="ECO:0000313" key="13">
    <source>
        <dbReference type="EMBL" id="GAU25279.1"/>
    </source>
</evidence>
<evidence type="ECO:0000256" key="7">
    <source>
        <dbReference type="ARBA" id="ARBA00023242"/>
    </source>
</evidence>
<feature type="region of interest" description="Disordered" evidence="11">
    <location>
        <begin position="100"/>
        <end position="143"/>
    </location>
</feature>
<protein>
    <recommendedName>
        <fullName evidence="12">Homeobox domain-containing protein</fullName>
    </recommendedName>
</protein>
<keyword evidence="14" id="KW-1185">Reference proteome</keyword>